<dbReference type="Gene3D" id="2.60.40.1180">
    <property type="entry name" value="Golgi alpha-mannosidase II"/>
    <property type="match status" value="1"/>
</dbReference>
<evidence type="ECO:0000256" key="4">
    <source>
        <dbReference type="ARBA" id="ARBA00022837"/>
    </source>
</evidence>
<accession>A0A7Y8Y3E4</accession>
<dbReference type="Gene3D" id="3.20.20.70">
    <property type="entry name" value="Aldolase class I"/>
    <property type="match status" value="1"/>
</dbReference>
<organism evidence="10 11">
    <name type="scientific">Flavobacterium agri</name>
    <dbReference type="NCBI Taxonomy" id="2743471"/>
    <lineage>
        <taxon>Bacteria</taxon>
        <taxon>Pseudomonadati</taxon>
        <taxon>Bacteroidota</taxon>
        <taxon>Flavobacteriia</taxon>
        <taxon>Flavobacteriales</taxon>
        <taxon>Flavobacteriaceae</taxon>
        <taxon>Flavobacterium</taxon>
    </lineage>
</organism>
<evidence type="ECO:0000313" key="10">
    <source>
        <dbReference type="EMBL" id="NYA70565.1"/>
    </source>
</evidence>
<proteinExistence type="predicted"/>
<evidence type="ECO:0000256" key="3">
    <source>
        <dbReference type="ARBA" id="ARBA00022801"/>
    </source>
</evidence>
<evidence type="ECO:0000256" key="2">
    <source>
        <dbReference type="ARBA" id="ARBA00011245"/>
    </source>
</evidence>
<reference evidence="10 11" key="1">
    <citation type="submission" date="2020-07" db="EMBL/GenBank/DDBJ databases">
        <authorList>
            <person name="Sun Q."/>
        </authorList>
    </citation>
    <scope>NUCLEOTIDE SEQUENCE [LARGE SCALE GENOMIC DNA]</scope>
    <source>
        <strain evidence="10 11">MAH-1</strain>
    </source>
</reference>
<feature type="chain" id="PRO_5031452739" evidence="6">
    <location>
        <begin position="19"/>
        <end position="638"/>
    </location>
</feature>
<comment type="cofactor">
    <cofactor evidence="1">
        <name>Ca(2+)</name>
        <dbReference type="ChEBI" id="CHEBI:29108"/>
    </cofactor>
</comment>
<dbReference type="Pfam" id="PF10566">
    <property type="entry name" value="Glyco_hydro_97"/>
    <property type="match status" value="1"/>
</dbReference>
<dbReference type="InterPro" id="IPR013780">
    <property type="entry name" value="Glyco_hydro_b"/>
</dbReference>
<dbReference type="Pfam" id="PF14508">
    <property type="entry name" value="GH97_N"/>
    <property type="match status" value="1"/>
</dbReference>
<dbReference type="InterPro" id="IPR013785">
    <property type="entry name" value="Aldolase_TIM"/>
</dbReference>
<evidence type="ECO:0000259" key="7">
    <source>
        <dbReference type="Pfam" id="PF10566"/>
    </source>
</evidence>
<sequence length="638" mass="71723">MKKFLSLFCFLFAVTISAQNSGSVKSPDGSISVIFGMNTDSQPYYLVQKNGKTAIGASRLGLVRKDGDFSKNMTVISISADAKISEHYQMSVGKQKSVSYAANQKTLRLKNGSGQKMDIVFNVSDDGFAFRYVFPETSSDVKYITEEISTFSFKSSAKAWLQPMSKAQTGWEHCHPSYEEYYLKNVAIDTKSPIGQGFVYPVLVKDGPNWIALTEASVEKNYCASHLDYDEKLKAMRVVFPQPEEVFAKDAPLYPQSKLPWETPWRVVALGSLATVVNSTLGTDLSPKSRLSDTSYIKAGPAAWSWGIYKDDGTNYELQKTFIEYASKMRWPYVLIDADWHIRIGMDRIKELVAFGKQKNVKLILWYNSAGDWNTTPYGPRGKFLTAEGRESEFKILEEIGIAGTKIDFFGGDGQSFMQYYIDILEAAARHKIMVNFHGATLPRGWEKTYPNLMTAEAIKGFEFVTFTQEGADLQPEHCATIPFTRNLFDPMDFTPMCLDKIPNINRKTTSAFELALPTLFLSGFQHIAEIPDGMAKMPDYVIEYCKDLPMLWDESRLVSGFPGKDVVMARRRGNDWFVMGINGENSAKEIEVDLSFIGDRNGFMITDAADSLFEKSPVKAGKTRVKMKPYGGFVMKY</sequence>
<evidence type="ECO:0000259" key="9">
    <source>
        <dbReference type="Pfam" id="PF14509"/>
    </source>
</evidence>
<dbReference type="SUPFAM" id="SSF51445">
    <property type="entry name" value="(Trans)glycosidases"/>
    <property type="match status" value="1"/>
</dbReference>
<dbReference type="Proteomes" id="UP000535020">
    <property type="component" value="Unassembled WGS sequence"/>
</dbReference>
<feature type="domain" description="Glycosyl-hydrolase 97 N-terminal" evidence="8">
    <location>
        <begin position="24"/>
        <end position="286"/>
    </location>
</feature>
<comment type="subunit">
    <text evidence="2">Monomer.</text>
</comment>
<dbReference type="RefSeq" id="WP_176005391.1">
    <property type="nucleotide sequence ID" value="NZ_JABWMI010000008.1"/>
</dbReference>
<keyword evidence="6" id="KW-0732">Signal</keyword>
<dbReference type="GO" id="GO:0030246">
    <property type="term" value="F:carbohydrate binding"/>
    <property type="evidence" value="ECO:0007669"/>
    <property type="project" value="InterPro"/>
</dbReference>
<keyword evidence="5" id="KW-0326">Glycosidase</keyword>
<dbReference type="InterPro" id="IPR029483">
    <property type="entry name" value="GH97_C"/>
</dbReference>
<dbReference type="Gene3D" id="2.70.98.10">
    <property type="match status" value="1"/>
</dbReference>
<dbReference type="GO" id="GO:0016798">
    <property type="term" value="F:hydrolase activity, acting on glycosyl bonds"/>
    <property type="evidence" value="ECO:0007669"/>
    <property type="project" value="UniProtKB-KW"/>
</dbReference>
<comment type="caution">
    <text evidence="10">The sequence shown here is derived from an EMBL/GenBank/DDBJ whole genome shotgun (WGS) entry which is preliminary data.</text>
</comment>
<dbReference type="EMBL" id="JACBJI010000002">
    <property type="protein sequence ID" value="NYA70565.1"/>
    <property type="molecule type" value="Genomic_DNA"/>
</dbReference>
<dbReference type="InterPro" id="IPR019563">
    <property type="entry name" value="GH97_catalytic"/>
</dbReference>
<gene>
    <name evidence="10" type="ORF">HZF10_06510</name>
</gene>
<dbReference type="InterPro" id="IPR029486">
    <property type="entry name" value="GH97_N"/>
</dbReference>
<feature type="domain" description="Glycosyl-hydrolase 97 C-terminal oligomerisation" evidence="9">
    <location>
        <begin position="553"/>
        <end position="636"/>
    </location>
</feature>
<dbReference type="InterPro" id="IPR052720">
    <property type="entry name" value="Glycosyl_hydrolase_97"/>
</dbReference>
<evidence type="ECO:0000259" key="8">
    <source>
        <dbReference type="Pfam" id="PF14508"/>
    </source>
</evidence>
<protein>
    <submittedName>
        <fullName evidence="10">Glycoside hydrolase family 97 catalytic domain-containing protein</fullName>
    </submittedName>
</protein>
<dbReference type="InterPro" id="IPR017853">
    <property type="entry name" value="GH"/>
</dbReference>
<evidence type="ECO:0000256" key="5">
    <source>
        <dbReference type="ARBA" id="ARBA00023295"/>
    </source>
</evidence>
<keyword evidence="3 10" id="KW-0378">Hydrolase</keyword>
<feature type="signal peptide" evidence="6">
    <location>
        <begin position="1"/>
        <end position="18"/>
    </location>
</feature>
<dbReference type="Pfam" id="PF14509">
    <property type="entry name" value="GH97_C"/>
    <property type="match status" value="1"/>
</dbReference>
<dbReference type="AlphaFoldDB" id="A0A7Y8Y3E4"/>
<dbReference type="PANTHER" id="PTHR35803:SF2">
    <property type="entry name" value="RETAINING ALPHA-GALACTOSIDASE"/>
    <property type="match status" value="1"/>
</dbReference>
<evidence type="ECO:0000313" key="11">
    <source>
        <dbReference type="Proteomes" id="UP000535020"/>
    </source>
</evidence>
<keyword evidence="11" id="KW-1185">Reference proteome</keyword>
<name>A0A7Y8Y3E4_9FLAO</name>
<evidence type="ECO:0000256" key="1">
    <source>
        <dbReference type="ARBA" id="ARBA00001913"/>
    </source>
</evidence>
<dbReference type="PANTHER" id="PTHR35803">
    <property type="entry name" value="GLUCAN 1,4-ALPHA-GLUCOSIDASE SUSB-RELATED"/>
    <property type="match status" value="1"/>
</dbReference>
<evidence type="ECO:0000256" key="6">
    <source>
        <dbReference type="SAM" id="SignalP"/>
    </source>
</evidence>
<keyword evidence="4" id="KW-0106">Calcium</keyword>
<dbReference type="InterPro" id="IPR014718">
    <property type="entry name" value="GH-type_carb-bd"/>
</dbReference>
<feature type="domain" description="Glycosyl-hydrolase 97 catalytic" evidence="7">
    <location>
        <begin position="305"/>
        <end position="458"/>
    </location>
</feature>